<feature type="compositionally biased region" description="Basic residues" evidence="8">
    <location>
        <begin position="18"/>
        <end position="28"/>
    </location>
</feature>
<dbReference type="Pfam" id="PF00010">
    <property type="entry name" value="HLH"/>
    <property type="match status" value="1"/>
</dbReference>
<dbReference type="GO" id="GO:0046982">
    <property type="term" value="F:protein heterodimerization activity"/>
    <property type="evidence" value="ECO:0007669"/>
    <property type="project" value="UniProtKB-ARBA"/>
</dbReference>
<dbReference type="FunFam" id="4.10.280.10:FF:000025">
    <property type="entry name" value="protein atonal homolog 7"/>
    <property type="match status" value="1"/>
</dbReference>
<dbReference type="AlphaFoldDB" id="A0A9D4QI04"/>
<dbReference type="PANTHER" id="PTHR19290:SF162">
    <property type="entry name" value="TRANSCRIPTION FACTOR ATOH7"/>
    <property type="match status" value="1"/>
</dbReference>
<dbReference type="GO" id="GO:0061564">
    <property type="term" value="P:axon development"/>
    <property type="evidence" value="ECO:0007669"/>
    <property type="project" value="TreeGrafter"/>
</dbReference>
<accession>A0A9D4QI04</accession>
<comment type="caution">
    <text evidence="10">The sequence shown here is derived from an EMBL/GenBank/DDBJ whole genome shotgun (WGS) entry which is preliminary data.</text>
</comment>
<dbReference type="Proteomes" id="UP000821837">
    <property type="component" value="Chromosome 1"/>
</dbReference>
<evidence type="ECO:0000313" key="11">
    <source>
        <dbReference type="Proteomes" id="UP000821837"/>
    </source>
</evidence>
<dbReference type="GO" id="GO:0005634">
    <property type="term" value="C:nucleus"/>
    <property type="evidence" value="ECO:0007669"/>
    <property type="project" value="UniProtKB-SubCell"/>
</dbReference>
<dbReference type="PANTHER" id="PTHR19290">
    <property type="entry name" value="BASIC HELIX-LOOP-HELIX PROTEIN NEUROGENIN-RELATED"/>
    <property type="match status" value="1"/>
</dbReference>
<keyword evidence="2" id="KW-0217">Developmental protein</keyword>
<reference evidence="10" key="2">
    <citation type="submission" date="2021-09" db="EMBL/GenBank/DDBJ databases">
        <authorList>
            <person name="Jia N."/>
            <person name="Wang J."/>
            <person name="Shi W."/>
            <person name="Du L."/>
            <person name="Sun Y."/>
            <person name="Zhan W."/>
            <person name="Jiang J."/>
            <person name="Wang Q."/>
            <person name="Zhang B."/>
            <person name="Ji P."/>
            <person name="Sakyi L.B."/>
            <person name="Cui X."/>
            <person name="Yuan T."/>
            <person name="Jiang B."/>
            <person name="Yang W."/>
            <person name="Lam T.T.-Y."/>
            <person name="Chang Q."/>
            <person name="Ding S."/>
            <person name="Wang X."/>
            <person name="Zhu J."/>
            <person name="Ruan X."/>
            <person name="Zhao L."/>
            <person name="Wei J."/>
            <person name="Que T."/>
            <person name="Du C."/>
            <person name="Cheng J."/>
            <person name="Dai P."/>
            <person name="Han X."/>
            <person name="Huang E."/>
            <person name="Gao Y."/>
            <person name="Liu J."/>
            <person name="Shao H."/>
            <person name="Ye R."/>
            <person name="Li L."/>
            <person name="Wei W."/>
            <person name="Wang X."/>
            <person name="Wang C."/>
            <person name="Huo Q."/>
            <person name="Li W."/>
            <person name="Guo W."/>
            <person name="Chen H."/>
            <person name="Chen S."/>
            <person name="Zhou L."/>
            <person name="Zhou L."/>
            <person name="Ni X."/>
            <person name="Tian J."/>
            <person name="Zhou Y."/>
            <person name="Sheng Y."/>
            <person name="Liu T."/>
            <person name="Pan Y."/>
            <person name="Xia L."/>
            <person name="Li J."/>
            <person name="Zhao F."/>
            <person name="Cao W."/>
        </authorList>
    </citation>
    <scope>NUCLEOTIDE SEQUENCE</scope>
    <source>
        <strain evidence="10">Rsan-2018</strain>
        <tissue evidence="10">Larvae</tissue>
    </source>
</reference>
<evidence type="ECO:0000259" key="9">
    <source>
        <dbReference type="PROSITE" id="PS50888"/>
    </source>
</evidence>
<evidence type="ECO:0000256" key="2">
    <source>
        <dbReference type="ARBA" id="ARBA00022473"/>
    </source>
</evidence>
<gene>
    <name evidence="10" type="ORF">HPB52_005592</name>
</gene>
<evidence type="ECO:0000256" key="3">
    <source>
        <dbReference type="ARBA" id="ARBA00022782"/>
    </source>
</evidence>
<dbReference type="GO" id="GO:0016360">
    <property type="term" value="P:sensory organ precursor cell fate determination"/>
    <property type="evidence" value="ECO:0007669"/>
    <property type="project" value="UniProtKB-ARBA"/>
</dbReference>
<feature type="region of interest" description="Disordered" evidence="8">
    <location>
        <begin position="161"/>
        <end position="196"/>
    </location>
</feature>
<keyword evidence="11" id="KW-1185">Reference proteome</keyword>
<feature type="region of interest" description="Disordered" evidence="8">
    <location>
        <begin position="1"/>
        <end position="68"/>
    </location>
</feature>
<sequence>MLLPAPPEAKTSSGPAARHTRSRAARSQKRPDNRHGVQHRPPRGAALPLRTGPEQPRPSRAASLIQRPGGPVASQALLTQSLAYRTAERARLNVPQWTGGLRHRVLSSALFLIAPSTAAMNPASAALAMAVNCLTDMALLEQQQHHDFACYASLHNQHEQTKPSTYGVPLSDGCPTPVSSPATLPPCSPNSESPASLTELCPVPRAHVVGHLDSVLPFRGPTRDEGESDEFDSDAENGSEYSSQGCKSTSPFGKGSSSKRKPSDKAPPTQVVLKKRRLAANARERRRMHSLNVAFDRLREVVPSLGNDRKLSKFETLQMAQSYINALSELLLRQ</sequence>
<dbReference type="VEuPathDB" id="VectorBase:RSAN_037606"/>
<dbReference type="GO" id="GO:0000981">
    <property type="term" value="F:DNA-binding transcription factor activity, RNA polymerase II-specific"/>
    <property type="evidence" value="ECO:0007669"/>
    <property type="project" value="TreeGrafter"/>
</dbReference>
<evidence type="ECO:0000256" key="7">
    <source>
        <dbReference type="ARBA" id="ARBA00023242"/>
    </source>
</evidence>
<feature type="domain" description="BHLH" evidence="9">
    <location>
        <begin position="275"/>
        <end position="327"/>
    </location>
</feature>
<dbReference type="InterPro" id="IPR050359">
    <property type="entry name" value="bHLH_transcription_factors"/>
</dbReference>
<dbReference type="PROSITE" id="PS50888">
    <property type="entry name" value="BHLH"/>
    <property type="match status" value="1"/>
</dbReference>
<dbReference type="GO" id="GO:0070888">
    <property type="term" value="F:E-box binding"/>
    <property type="evidence" value="ECO:0007669"/>
    <property type="project" value="TreeGrafter"/>
</dbReference>
<keyword evidence="3" id="KW-0221">Differentiation</keyword>
<evidence type="ECO:0000256" key="4">
    <source>
        <dbReference type="ARBA" id="ARBA00022902"/>
    </source>
</evidence>
<feature type="region of interest" description="Disordered" evidence="8">
    <location>
        <begin position="215"/>
        <end position="271"/>
    </location>
</feature>
<feature type="compositionally biased region" description="Polar residues" evidence="8">
    <location>
        <begin position="239"/>
        <end position="251"/>
    </location>
</feature>
<dbReference type="InterPro" id="IPR036638">
    <property type="entry name" value="HLH_DNA-bd_sf"/>
</dbReference>
<reference evidence="10" key="1">
    <citation type="journal article" date="2020" name="Cell">
        <title>Large-Scale Comparative Analyses of Tick Genomes Elucidate Their Genetic Diversity and Vector Capacities.</title>
        <authorList>
            <consortium name="Tick Genome and Microbiome Consortium (TIGMIC)"/>
            <person name="Jia N."/>
            <person name="Wang J."/>
            <person name="Shi W."/>
            <person name="Du L."/>
            <person name="Sun Y."/>
            <person name="Zhan W."/>
            <person name="Jiang J.F."/>
            <person name="Wang Q."/>
            <person name="Zhang B."/>
            <person name="Ji P."/>
            <person name="Bell-Sakyi L."/>
            <person name="Cui X.M."/>
            <person name="Yuan T.T."/>
            <person name="Jiang B.G."/>
            <person name="Yang W.F."/>
            <person name="Lam T.T."/>
            <person name="Chang Q.C."/>
            <person name="Ding S.J."/>
            <person name="Wang X.J."/>
            <person name="Zhu J.G."/>
            <person name="Ruan X.D."/>
            <person name="Zhao L."/>
            <person name="Wei J.T."/>
            <person name="Ye R.Z."/>
            <person name="Que T.C."/>
            <person name="Du C.H."/>
            <person name="Zhou Y.H."/>
            <person name="Cheng J.X."/>
            <person name="Dai P.F."/>
            <person name="Guo W.B."/>
            <person name="Han X.H."/>
            <person name="Huang E.J."/>
            <person name="Li L.F."/>
            <person name="Wei W."/>
            <person name="Gao Y.C."/>
            <person name="Liu J.Z."/>
            <person name="Shao H.Z."/>
            <person name="Wang X."/>
            <person name="Wang C.C."/>
            <person name="Yang T.C."/>
            <person name="Huo Q.B."/>
            <person name="Li W."/>
            <person name="Chen H.Y."/>
            <person name="Chen S.E."/>
            <person name="Zhou L.G."/>
            <person name="Ni X.B."/>
            <person name="Tian J.H."/>
            <person name="Sheng Y."/>
            <person name="Liu T."/>
            <person name="Pan Y.S."/>
            <person name="Xia L.Y."/>
            <person name="Li J."/>
            <person name="Zhao F."/>
            <person name="Cao W.C."/>
        </authorList>
    </citation>
    <scope>NUCLEOTIDE SEQUENCE</scope>
    <source>
        <strain evidence="10">Rsan-2018</strain>
    </source>
</reference>
<dbReference type="SUPFAM" id="SSF47459">
    <property type="entry name" value="HLH, helix-loop-helix DNA-binding domain"/>
    <property type="match status" value="1"/>
</dbReference>
<keyword evidence="6" id="KW-0804">Transcription</keyword>
<dbReference type="GO" id="GO:0045944">
    <property type="term" value="P:positive regulation of transcription by RNA polymerase II"/>
    <property type="evidence" value="ECO:0007669"/>
    <property type="project" value="TreeGrafter"/>
</dbReference>
<organism evidence="10 11">
    <name type="scientific">Rhipicephalus sanguineus</name>
    <name type="common">Brown dog tick</name>
    <name type="synonym">Ixodes sanguineus</name>
    <dbReference type="NCBI Taxonomy" id="34632"/>
    <lineage>
        <taxon>Eukaryota</taxon>
        <taxon>Metazoa</taxon>
        <taxon>Ecdysozoa</taxon>
        <taxon>Arthropoda</taxon>
        <taxon>Chelicerata</taxon>
        <taxon>Arachnida</taxon>
        <taxon>Acari</taxon>
        <taxon>Parasitiformes</taxon>
        <taxon>Ixodida</taxon>
        <taxon>Ixodoidea</taxon>
        <taxon>Ixodidae</taxon>
        <taxon>Rhipicephalinae</taxon>
        <taxon>Rhipicephalus</taxon>
        <taxon>Rhipicephalus</taxon>
    </lineage>
</organism>
<dbReference type="Gene3D" id="4.10.280.10">
    <property type="entry name" value="Helix-loop-helix DNA-binding domain"/>
    <property type="match status" value="1"/>
</dbReference>
<evidence type="ECO:0000256" key="5">
    <source>
        <dbReference type="ARBA" id="ARBA00023015"/>
    </source>
</evidence>
<keyword evidence="7" id="KW-0539">Nucleus</keyword>
<keyword evidence="5" id="KW-0805">Transcription regulation</keyword>
<dbReference type="EMBL" id="JABSTV010001245">
    <property type="protein sequence ID" value="KAH7982552.1"/>
    <property type="molecule type" value="Genomic_DNA"/>
</dbReference>
<evidence type="ECO:0000313" key="10">
    <source>
        <dbReference type="EMBL" id="KAH7982552.1"/>
    </source>
</evidence>
<dbReference type="SMART" id="SM00353">
    <property type="entry name" value="HLH"/>
    <property type="match status" value="1"/>
</dbReference>
<dbReference type="InterPro" id="IPR011598">
    <property type="entry name" value="bHLH_dom"/>
</dbReference>
<dbReference type="CDD" id="cd11430">
    <property type="entry name" value="bHLH_TS_ATOH1_like"/>
    <property type="match status" value="1"/>
</dbReference>
<evidence type="ECO:0000256" key="8">
    <source>
        <dbReference type="SAM" id="MobiDB-lite"/>
    </source>
</evidence>
<evidence type="ECO:0000256" key="1">
    <source>
        <dbReference type="ARBA" id="ARBA00004123"/>
    </source>
</evidence>
<proteinExistence type="predicted"/>
<comment type="subcellular location">
    <subcellularLocation>
        <location evidence="1">Nucleus</location>
    </subcellularLocation>
</comment>
<name>A0A9D4QI04_RHISA</name>
<evidence type="ECO:0000256" key="6">
    <source>
        <dbReference type="ARBA" id="ARBA00023163"/>
    </source>
</evidence>
<protein>
    <recommendedName>
        <fullName evidence="9">BHLH domain-containing protein</fullName>
    </recommendedName>
</protein>
<keyword evidence="4" id="KW-0524">Neurogenesis</keyword>
<feature type="compositionally biased region" description="Acidic residues" evidence="8">
    <location>
        <begin position="226"/>
        <end position="237"/>
    </location>
</feature>